<dbReference type="InterPro" id="IPR050957">
    <property type="entry name" value="BMP_lipoprotein"/>
</dbReference>
<name>A0A1M5JG42_9FIRM</name>
<evidence type="ECO:0000256" key="4">
    <source>
        <dbReference type="ARBA" id="ARBA00022729"/>
    </source>
</evidence>
<dbReference type="EMBL" id="FQWX01000001">
    <property type="protein sequence ID" value="SHG39534.1"/>
    <property type="molecule type" value="Genomic_DNA"/>
</dbReference>
<dbReference type="OrthoDB" id="9769871at2"/>
<dbReference type="InterPro" id="IPR003760">
    <property type="entry name" value="PnrA-like"/>
</dbReference>
<gene>
    <name evidence="9" type="ORF">SAMN04488530_101130</name>
</gene>
<keyword evidence="5" id="KW-0472">Membrane</keyword>
<dbReference type="AlphaFoldDB" id="A0A1M5JG42"/>
<evidence type="ECO:0000256" key="1">
    <source>
        <dbReference type="ARBA" id="ARBA00004193"/>
    </source>
</evidence>
<evidence type="ECO:0000256" key="2">
    <source>
        <dbReference type="ARBA" id="ARBA00008610"/>
    </source>
</evidence>
<dbReference type="Proteomes" id="UP000243255">
    <property type="component" value="Unassembled WGS sequence"/>
</dbReference>
<organism evidence="9 10">
    <name type="scientific">Asaccharospora irregularis DSM 2635</name>
    <dbReference type="NCBI Taxonomy" id="1121321"/>
    <lineage>
        <taxon>Bacteria</taxon>
        <taxon>Bacillati</taxon>
        <taxon>Bacillota</taxon>
        <taxon>Clostridia</taxon>
        <taxon>Peptostreptococcales</taxon>
        <taxon>Peptostreptococcaceae</taxon>
        <taxon>Asaccharospora</taxon>
    </lineage>
</organism>
<sequence length="354" mass="38439">MRSKLGFKKIITVAMIFAMATSMIAGCANKNKENEAPTSNKDKKIKIAMVTDTGGVNDQSFNQSAWEGLKKIQDKYGKDKVQVKYLESKQDADYIANIETLYDEGNDLIVGVGYNLANAIKESAENYPKQNFAIVDYSYGKEQPKNVKSILFNDQEAAYLVGVVAGKMTKSNKVGFIGGKKGDVISRFEYGYKAGVQSVNKDIQVMAQYADSFTDSAKGKAIANQMHKNGVDVIFTAAGDVGTGAIEAAKESNKYAIGVDRDQSNLAPKNVITSSMKRVDNAIYSITEEVINGKFKAGDTVVYGLKDDGVGIASTTDKLVDSKILDEVNATKEKIVKGEIKVPGSEKEFNEISK</sequence>
<feature type="chain" id="PRO_5039632198" evidence="7">
    <location>
        <begin position="28"/>
        <end position="354"/>
    </location>
</feature>
<reference evidence="10" key="1">
    <citation type="submission" date="2016-11" db="EMBL/GenBank/DDBJ databases">
        <authorList>
            <person name="Varghese N."/>
            <person name="Submissions S."/>
        </authorList>
    </citation>
    <scope>NUCLEOTIDE SEQUENCE [LARGE SCALE GENOMIC DNA]</scope>
    <source>
        <strain evidence="10">DSM 2635</strain>
    </source>
</reference>
<evidence type="ECO:0000256" key="7">
    <source>
        <dbReference type="SAM" id="SignalP"/>
    </source>
</evidence>
<feature type="domain" description="ABC transporter substrate-binding protein PnrA-like" evidence="8">
    <location>
        <begin position="47"/>
        <end position="345"/>
    </location>
</feature>
<accession>A0A1M5JG42</accession>
<dbReference type="SUPFAM" id="SSF53822">
    <property type="entry name" value="Periplasmic binding protein-like I"/>
    <property type="match status" value="1"/>
</dbReference>
<evidence type="ECO:0000256" key="5">
    <source>
        <dbReference type="ARBA" id="ARBA00023136"/>
    </source>
</evidence>
<protein>
    <submittedName>
        <fullName evidence="9">Nucleoside-binding protein</fullName>
    </submittedName>
</protein>
<evidence type="ECO:0000259" key="8">
    <source>
        <dbReference type="Pfam" id="PF02608"/>
    </source>
</evidence>
<evidence type="ECO:0000313" key="9">
    <source>
        <dbReference type="EMBL" id="SHG39534.1"/>
    </source>
</evidence>
<dbReference type="InterPro" id="IPR028082">
    <property type="entry name" value="Peripla_BP_I"/>
</dbReference>
<dbReference type="PROSITE" id="PS51257">
    <property type="entry name" value="PROKAR_LIPOPROTEIN"/>
    <property type="match status" value="1"/>
</dbReference>
<comment type="similarity">
    <text evidence="2">Belongs to the BMP lipoprotein family.</text>
</comment>
<dbReference type="RefSeq" id="WP_073123227.1">
    <property type="nucleotide sequence ID" value="NZ_BAABCH010000010.1"/>
</dbReference>
<dbReference type="Pfam" id="PF02608">
    <property type="entry name" value="Bmp"/>
    <property type="match status" value="1"/>
</dbReference>
<keyword evidence="6" id="KW-0449">Lipoprotein</keyword>
<keyword evidence="4 7" id="KW-0732">Signal</keyword>
<dbReference type="PANTHER" id="PTHR34296:SF2">
    <property type="entry name" value="ABC TRANSPORTER GUANOSINE-BINDING PROTEIN NUPN"/>
    <property type="match status" value="1"/>
</dbReference>
<dbReference type="STRING" id="1121321.SAMN04488530_101130"/>
<evidence type="ECO:0000313" key="10">
    <source>
        <dbReference type="Proteomes" id="UP000243255"/>
    </source>
</evidence>
<feature type="signal peptide" evidence="7">
    <location>
        <begin position="1"/>
        <end position="27"/>
    </location>
</feature>
<evidence type="ECO:0000256" key="6">
    <source>
        <dbReference type="ARBA" id="ARBA00023288"/>
    </source>
</evidence>
<dbReference type="GO" id="GO:0005886">
    <property type="term" value="C:plasma membrane"/>
    <property type="evidence" value="ECO:0007669"/>
    <property type="project" value="UniProtKB-SubCell"/>
</dbReference>
<dbReference type="CDD" id="cd06354">
    <property type="entry name" value="PBP1_PrnA-like"/>
    <property type="match status" value="1"/>
</dbReference>
<dbReference type="PANTHER" id="PTHR34296">
    <property type="entry name" value="TRANSCRIPTIONAL ACTIVATOR PROTEIN MED"/>
    <property type="match status" value="1"/>
</dbReference>
<keyword evidence="3" id="KW-1003">Cell membrane</keyword>
<evidence type="ECO:0000256" key="3">
    <source>
        <dbReference type="ARBA" id="ARBA00022475"/>
    </source>
</evidence>
<comment type="subcellular location">
    <subcellularLocation>
        <location evidence="1">Cell membrane</location>
        <topology evidence="1">Lipid-anchor</topology>
    </subcellularLocation>
</comment>
<keyword evidence="10" id="KW-1185">Reference proteome</keyword>
<dbReference type="Gene3D" id="3.40.50.2300">
    <property type="match status" value="2"/>
</dbReference>
<proteinExistence type="inferred from homology"/>